<comment type="caution">
    <text evidence="1">The sequence shown here is derived from an EMBL/GenBank/DDBJ whole genome shotgun (WGS) entry which is preliminary data.</text>
</comment>
<sequence length="154" mass="17342">MKPRKNNLSAAEITKQVDVKYKKTKRVQFEDGHTIDIEMLFRPSKKDALIVELMELLQSSYEKEKKVDAAVGIGLTIALVVKCFTSLETDAQSCEELLSLIRTLKDGGYLDTILAAFEQTELDSIFNDLKIAIDKVNHGIKLAMQEFETGEESK</sequence>
<dbReference type="Proteomes" id="UP000316330">
    <property type="component" value="Unassembled WGS sequence"/>
</dbReference>
<dbReference type="RefSeq" id="WP_144704508.1">
    <property type="nucleotide sequence ID" value="NZ_VNJJ01000010.1"/>
</dbReference>
<reference evidence="1 2" key="1">
    <citation type="submission" date="2019-07" db="EMBL/GenBank/DDBJ databases">
        <authorList>
            <person name="Kim J."/>
        </authorList>
    </citation>
    <scope>NUCLEOTIDE SEQUENCE [LARGE SCALE GENOMIC DNA]</scope>
    <source>
        <strain evidence="1 2">G13</strain>
    </source>
</reference>
<protein>
    <submittedName>
        <fullName evidence="1">Uncharacterized protein</fullName>
    </submittedName>
</protein>
<dbReference type="EMBL" id="VNJJ01000010">
    <property type="protein sequence ID" value="TVX97966.1"/>
    <property type="molecule type" value="Genomic_DNA"/>
</dbReference>
<name>A0A559JDL3_9BACL</name>
<evidence type="ECO:0000313" key="1">
    <source>
        <dbReference type="EMBL" id="TVX97966.1"/>
    </source>
</evidence>
<keyword evidence="2" id="KW-1185">Reference proteome</keyword>
<dbReference type="AlphaFoldDB" id="A0A559JDL3"/>
<gene>
    <name evidence="1" type="ORF">FPZ45_17120</name>
</gene>
<accession>A0A559JDL3</accession>
<dbReference type="OrthoDB" id="2605962at2"/>
<proteinExistence type="predicted"/>
<organism evidence="1 2">
    <name type="scientific">Cohnella terricola</name>
    <dbReference type="NCBI Taxonomy" id="1289167"/>
    <lineage>
        <taxon>Bacteria</taxon>
        <taxon>Bacillati</taxon>
        <taxon>Bacillota</taxon>
        <taxon>Bacilli</taxon>
        <taxon>Bacillales</taxon>
        <taxon>Paenibacillaceae</taxon>
        <taxon>Cohnella</taxon>
    </lineage>
</organism>
<evidence type="ECO:0000313" key="2">
    <source>
        <dbReference type="Proteomes" id="UP000316330"/>
    </source>
</evidence>